<accession>A0A8C1CCA5</accession>
<protein>
    <submittedName>
        <fullName evidence="1">Uncharacterized protein</fullName>
    </submittedName>
</protein>
<reference evidence="1" key="1">
    <citation type="submission" date="2025-08" db="UniProtKB">
        <authorList>
            <consortium name="Ensembl"/>
        </authorList>
    </citation>
    <scope>IDENTIFICATION</scope>
</reference>
<dbReference type="Pfam" id="PF00059">
    <property type="entry name" value="Lectin_C"/>
    <property type="match status" value="1"/>
</dbReference>
<proteinExistence type="predicted"/>
<keyword evidence="2" id="KW-1185">Reference proteome</keyword>
<dbReference type="PANTHER" id="PTHR45784">
    <property type="entry name" value="C-TYPE LECTIN DOMAIN FAMILY 20 MEMBER A-RELATED"/>
    <property type="match status" value="1"/>
</dbReference>
<dbReference type="InterPro" id="IPR016187">
    <property type="entry name" value="CTDL_fold"/>
</dbReference>
<name>A0A8C1CCA5_CYPCA</name>
<dbReference type="SMART" id="SM00034">
    <property type="entry name" value="CLECT"/>
    <property type="match status" value="1"/>
</dbReference>
<dbReference type="Ensembl" id="ENSCCRT00000049082.2">
    <property type="protein sequence ID" value="ENSCCRP00000045269.1"/>
    <property type="gene ID" value="ENSCCRG00000024194.2"/>
</dbReference>
<dbReference type="Proteomes" id="UP001108240">
    <property type="component" value="Unplaced"/>
</dbReference>
<evidence type="ECO:0000313" key="1">
    <source>
        <dbReference type="Ensembl" id="ENSCCRP00000045269.1"/>
    </source>
</evidence>
<dbReference type="AlphaFoldDB" id="A0A8C1CCA5"/>
<dbReference type="InterPro" id="IPR001304">
    <property type="entry name" value="C-type_lectin-like"/>
</dbReference>
<dbReference type="PANTHER" id="PTHR45784:SF8">
    <property type="entry name" value="C-TYPE MANNOSE RECEPTOR 2-RELATED"/>
    <property type="match status" value="1"/>
</dbReference>
<dbReference type="OMA" id="NCRETHY"/>
<dbReference type="SUPFAM" id="SSF56436">
    <property type="entry name" value="C-type lectin-like"/>
    <property type="match status" value="1"/>
</dbReference>
<dbReference type="InterPro" id="IPR016186">
    <property type="entry name" value="C-type_lectin-like/link_sf"/>
</dbReference>
<dbReference type="GeneTree" id="ENSGT01150000287288"/>
<evidence type="ECO:0000313" key="2">
    <source>
        <dbReference type="Proteomes" id="UP001108240"/>
    </source>
</evidence>
<organism evidence="1 2">
    <name type="scientific">Cyprinus carpio carpio</name>
    <dbReference type="NCBI Taxonomy" id="630221"/>
    <lineage>
        <taxon>Eukaryota</taxon>
        <taxon>Metazoa</taxon>
        <taxon>Chordata</taxon>
        <taxon>Craniata</taxon>
        <taxon>Vertebrata</taxon>
        <taxon>Euteleostomi</taxon>
        <taxon>Actinopterygii</taxon>
        <taxon>Neopterygii</taxon>
        <taxon>Teleostei</taxon>
        <taxon>Ostariophysi</taxon>
        <taxon>Cypriniformes</taxon>
        <taxon>Cyprinidae</taxon>
        <taxon>Cyprininae</taxon>
        <taxon>Cyprinus</taxon>
    </lineage>
</organism>
<dbReference type="Gene3D" id="3.10.100.10">
    <property type="entry name" value="Mannose-Binding Protein A, subunit A"/>
    <property type="match status" value="1"/>
</dbReference>
<reference evidence="1" key="2">
    <citation type="submission" date="2025-09" db="UniProtKB">
        <authorList>
            <consortium name="Ensembl"/>
        </authorList>
    </citation>
    <scope>IDENTIFICATION</scope>
</reference>
<sequence length="156" mass="18655">MATFTVSLFLSLFGLSFSLYRKHFLVKERMTWEDAQKYCREHHYYYNQNKTWDESLNYCRQNYNDLVSLSSQIYMEEVINKTLTSQTAYVWTGLRFMAGHWFWVSGDDLQYKAWSVDGEIQCPAGNLRCGALDREEKLWKPTDCEERHNFLCLKKP</sequence>
<dbReference type="PROSITE" id="PS50041">
    <property type="entry name" value="C_TYPE_LECTIN_2"/>
    <property type="match status" value="1"/>
</dbReference>